<proteinExistence type="predicted"/>
<name>A0A9Y4K333_9TELE</name>
<feature type="compositionally biased region" description="Basic and acidic residues" evidence="1">
    <location>
        <begin position="225"/>
        <end position="242"/>
    </location>
</feature>
<feature type="region of interest" description="Disordered" evidence="1">
    <location>
        <begin position="482"/>
        <end position="567"/>
    </location>
</feature>
<organism evidence="2 3">
    <name type="scientific">Stegastes partitus</name>
    <name type="common">bicolor damselfish</name>
    <dbReference type="NCBI Taxonomy" id="144197"/>
    <lineage>
        <taxon>Eukaryota</taxon>
        <taxon>Metazoa</taxon>
        <taxon>Chordata</taxon>
        <taxon>Craniata</taxon>
        <taxon>Vertebrata</taxon>
        <taxon>Euteleostomi</taxon>
        <taxon>Actinopterygii</taxon>
        <taxon>Neopterygii</taxon>
        <taxon>Teleostei</taxon>
        <taxon>Neoteleostei</taxon>
        <taxon>Acanthomorphata</taxon>
        <taxon>Ovalentaria</taxon>
        <taxon>Pomacentridae</taxon>
        <taxon>Stegastes</taxon>
    </lineage>
</organism>
<accession>A0A9Y4K333</accession>
<sequence length="567" mass="62425">MEEASCVQILEETVLSKETPEPCLDSAEATDEPTHTVQVNGEVEKIDGLLNAEMKIAEVQHVLMMQVTTCNLNDEMPNVVVEETSETHEPLIGRMAGETELKEAVESATPLLEDSVAVEDSHRIQMQVVDVDIKSLIEVGVTENKEVTDFCNQPIDKVEVLAAISGIEEEVFNKETKVTVQEDNEHVKENLPKKIPESLVVSLEQEILKDALTEVIRNELNQAANHKESKESTEMFTERQDEGSVATSDDSAIPTEHHHMQTSDTPGHLDISGHDLKVGLKETKAEDEMCPSEEPAVEKVNENTTEAQQTTQTQIVTTSNGGLVAPQNTGLISSVHNLDSPSSFSLEVKFNIQFGQAKAAESPTSPTEKLKPLKQTDMTEVDVQVVAAEGSTNTTERDESEKPTSEPAVNLDSTEGMKTTSQAAQLDVGIQAMETIEPVEEVTSTETVTPNVQAAETVQPVTQTETREVILSQPALYKTEAEKPIVEQTKEENEDDVWLDAEEEIYAKEKTKEPREQDEKAEREQETQQEAHKSEGTPESESEGEHFAVALENPETITASDMTMDLN</sequence>
<feature type="compositionally biased region" description="Acidic residues" evidence="1">
    <location>
        <begin position="492"/>
        <end position="504"/>
    </location>
</feature>
<feature type="compositionally biased region" description="Polar residues" evidence="1">
    <location>
        <begin position="555"/>
        <end position="567"/>
    </location>
</feature>
<evidence type="ECO:0000313" key="3">
    <source>
        <dbReference type="RefSeq" id="XP_008285693.1"/>
    </source>
</evidence>
<dbReference type="GeneID" id="103361402"/>
<feature type="region of interest" description="Disordered" evidence="1">
    <location>
        <begin position="223"/>
        <end position="270"/>
    </location>
</feature>
<keyword evidence="2" id="KW-1185">Reference proteome</keyword>
<feature type="compositionally biased region" description="Basic and acidic residues" evidence="1">
    <location>
        <begin position="505"/>
        <end position="536"/>
    </location>
</feature>
<protein>
    <submittedName>
        <fullName evidence="3">Myb-like protein X</fullName>
    </submittedName>
</protein>
<dbReference type="RefSeq" id="XP_008285693.1">
    <property type="nucleotide sequence ID" value="XM_008287471.1"/>
</dbReference>
<reference evidence="3" key="1">
    <citation type="submission" date="2025-08" db="UniProtKB">
        <authorList>
            <consortium name="RefSeq"/>
        </authorList>
    </citation>
    <scope>IDENTIFICATION</scope>
</reference>
<feature type="compositionally biased region" description="Basic and acidic residues" evidence="1">
    <location>
        <begin position="395"/>
        <end position="404"/>
    </location>
</feature>
<evidence type="ECO:0000313" key="2">
    <source>
        <dbReference type="Proteomes" id="UP000694891"/>
    </source>
</evidence>
<feature type="compositionally biased region" description="Basic and acidic residues" evidence="1">
    <location>
        <begin position="482"/>
        <end position="491"/>
    </location>
</feature>
<gene>
    <name evidence="3" type="primary">LOC103361402</name>
</gene>
<dbReference type="AlphaFoldDB" id="A0A9Y4K333"/>
<dbReference type="Proteomes" id="UP000694891">
    <property type="component" value="Unplaced"/>
</dbReference>
<evidence type="ECO:0000256" key="1">
    <source>
        <dbReference type="SAM" id="MobiDB-lite"/>
    </source>
</evidence>
<feature type="region of interest" description="Disordered" evidence="1">
    <location>
        <begin position="389"/>
        <end position="416"/>
    </location>
</feature>